<proteinExistence type="predicted"/>
<keyword evidence="2" id="KW-0812">Transmembrane</keyword>
<evidence type="ECO:0000259" key="3">
    <source>
        <dbReference type="Pfam" id="PF13240"/>
    </source>
</evidence>
<feature type="domain" description="Zinc-ribbon" evidence="3">
    <location>
        <begin position="2"/>
        <end position="24"/>
    </location>
</feature>
<evidence type="ECO:0000313" key="5">
    <source>
        <dbReference type="Proteomes" id="UP001519293"/>
    </source>
</evidence>
<keyword evidence="2" id="KW-0472">Membrane</keyword>
<sequence length="419" mass="47143">MYCHKCGEKLLEESKFCSSCGSEVQILIEETTGSDNEIMTEQMEEATIETSIDSEVETIDEPERQQEIKRNPFMRLLPIIIPVISLIIVASGLSYYYVQEKELNSKVLGLKASAEELALKRDFNQAKKLLEKAQADRPNYIALQDSMTMIEKAMEYEAALIDVGENIQKTAFDVASKELTSLREKLNKENAPLFDHFHQEVENSATKITIGTIKKEINELTTVDQLGGKLSILATLPKDSASVVEKEIVNKIVQISSNDVESELTKKQFSEAFAIINKGLQFAVNDEKLLALKSRVEQDKLAFEQAEQRKIEQAMEAAAQEDLKNRTAAVHVSDFAVEVDEYGDLYLAGNVKNVATTTISSITIYYTVYDVNDRYLSNGSTSVYPYYLEPGAIGSFEDIYYGVYQDVNVEIDNITWYLN</sequence>
<feature type="transmembrane region" description="Helical" evidence="2">
    <location>
        <begin position="76"/>
        <end position="98"/>
    </location>
</feature>
<dbReference type="InterPro" id="IPR047676">
    <property type="entry name" value="FxLYD_dom"/>
</dbReference>
<evidence type="ECO:0000313" key="4">
    <source>
        <dbReference type="EMBL" id="MBP2242243.1"/>
    </source>
</evidence>
<accession>A0ABS4RHL6</accession>
<keyword evidence="1" id="KW-0175">Coiled coil</keyword>
<dbReference type="EMBL" id="JAGIKZ010000017">
    <property type="protein sequence ID" value="MBP2242243.1"/>
    <property type="molecule type" value="Genomic_DNA"/>
</dbReference>
<keyword evidence="2" id="KW-1133">Transmembrane helix</keyword>
<dbReference type="InterPro" id="IPR026870">
    <property type="entry name" value="Zinc_ribbon_dom"/>
</dbReference>
<evidence type="ECO:0000256" key="1">
    <source>
        <dbReference type="SAM" id="Coils"/>
    </source>
</evidence>
<comment type="caution">
    <text evidence="4">The sequence shown here is derived from an EMBL/GenBank/DDBJ whole genome shotgun (WGS) entry which is preliminary data.</text>
</comment>
<evidence type="ECO:0000256" key="2">
    <source>
        <dbReference type="SAM" id="Phobius"/>
    </source>
</evidence>
<dbReference type="Proteomes" id="UP001519293">
    <property type="component" value="Unassembled WGS sequence"/>
</dbReference>
<keyword evidence="5" id="KW-1185">Reference proteome</keyword>
<protein>
    <submittedName>
        <fullName evidence="4">Nucleic acid-binding Zn-ribbon protein</fullName>
    </submittedName>
</protein>
<feature type="coiled-coil region" evidence="1">
    <location>
        <begin position="289"/>
        <end position="321"/>
    </location>
</feature>
<organism evidence="4 5">
    <name type="scientific">Cytobacillus eiseniae</name>
    <dbReference type="NCBI Taxonomy" id="762947"/>
    <lineage>
        <taxon>Bacteria</taxon>
        <taxon>Bacillati</taxon>
        <taxon>Bacillota</taxon>
        <taxon>Bacilli</taxon>
        <taxon>Bacillales</taxon>
        <taxon>Bacillaceae</taxon>
        <taxon>Cytobacillus</taxon>
    </lineage>
</organism>
<dbReference type="Pfam" id="PF13240">
    <property type="entry name" value="Zn_Ribbon_1"/>
    <property type="match status" value="1"/>
</dbReference>
<dbReference type="RefSeq" id="WP_083953968.1">
    <property type="nucleotide sequence ID" value="NZ_JAGIKZ010000017.1"/>
</dbReference>
<dbReference type="NCBIfam" id="NF038353">
    <property type="entry name" value="FxLYD_dom"/>
    <property type="match status" value="1"/>
</dbReference>
<name>A0ABS4RHL6_9BACI</name>
<reference evidence="4 5" key="1">
    <citation type="submission" date="2021-03" db="EMBL/GenBank/DDBJ databases">
        <title>Genomic Encyclopedia of Type Strains, Phase IV (KMG-IV): sequencing the most valuable type-strain genomes for metagenomic binning, comparative biology and taxonomic classification.</title>
        <authorList>
            <person name="Goeker M."/>
        </authorList>
    </citation>
    <scope>NUCLEOTIDE SEQUENCE [LARGE SCALE GENOMIC DNA]</scope>
    <source>
        <strain evidence="4 5">DSM 26675</strain>
    </source>
</reference>
<gene>
    <name evidence="4" type="ORF">J2Z40_002817</name>
</gene>